<dbReference type="AlphaFoldDB" id="A0A2G3E5L1"/>
<dbReference type="RefSeq" id="WP_099385478.1">
    <property type="nucleotide sequence ID" value="NZ_JANSWH010000099.1"/>
</dbReference>
<keyword evidence="6 10" id="KW-0547">Nucleotide-binding</keyword>
<evidence type="ECO:0000256" key="5">
    <source>
        <dbReference type="ARBA" id="ARBA00022694"/>
    </source>
</evidence>
<comment type="cofactor">
    <cofactor evidence="1 10">
        <name>Mg(2+)</name>
        <dbReference type="ChEBI" id="CHEBI:18420"/>
    </cofactor>
</comment>
<sequence>MNRKPIVILTGPTAVGKSDLSIKLCKAINGAVISADSMQVYRGMDIGSAKIMPQEMKGIPHYLIDCLDPKEPFSIVEFQKMAKAAMEEIYSAGQIPVVVGGTGFYIQALLYDIDFSDENEHSALRERLEQEADEIGAHAMHEKLKTIDPVSYETIHENNIKRVIRAIEYYEINHSPISRHNAEQRQKESAYDFAYFVLNDDRATIYSRIDQRVDVMVQNGLLEEVTRLRDAGCTRDLVSMQGLGYKEILDYLNGEYSLEHAIYLIKRDSRHFAKRQITWFKREKEVIWMDKREYNHDDDRMLDEMIKILKEKNIYG</sequence>
<comment type="function">
    <text evidence="2 10 12">Catalyzes the transfer of a dimethylallyl group onto the adenine at position 37 in tRNAs that read codons beginning with uridine, leading to the formation of N6-(dimethylallyl)adenosine (i(6)A).</text>
</comment>
<dbReference type="GO" id="GO:0006400">
    <property type="term" value="P:tRNA modification"/>
    <property type="evidence" value="ECO:0007669"/>
    <property type="project" value="TreeGrafter"/>
</dbReference>
<dbReference type="EC" id="2.5.1.75" evidence="10"/>
<reference evidence="14 15" key="2">
    <citation type="submission" date="2017-10" db="EMBL/GenBank/DDBJ databases">
        <authorList>
            <person name="Banno H."/>
            <person name="Chua N.-H."/>
        </authorList>
    </citation>
    <scope>NUCLEOTIDE SEQUENCE [LARGE SCALE GENOMIC DNA]</scope>
    <source>
        <strain evidence="14 15">JK623</strain>
    </source>
</reference>
<name>A0A2G3E5L1_9FIRM</name>
<dbReference type="Proteomes" id="UP000224563">
    <property type="component" value="Unassembled WGS sequence"/>
</dbReference>
<dbReference type="InterPro" id="IPR018022">
    <property type="entry name" value="IPT"/>
</dbReference>
<comment type="similarity">
    <text evidence="3 10 13">Belongs to the IPP transferase family.</text>
</comment>
<dbReference type="GO" id="GO:0052381">
    <property type="term" value="F:tRNA dimethylallyltransferase activity"/>
    <property type="evidence" value="ECO:0007669"/>
    <property type="project" value="UniProtKB-UniRule"/>
</dbReference>
<evidence type="ECO:0000256" key="7">
    <source>
        <dbReference type="ARBA" id="ARBA00022840"/>
    </source>
</evidence>
<keyword evidence="4 10" id="KW-0808">Transferase</keyword>
<dbReference type="PANTHER" id="PTHR11088">
    <property type="entry name" value="TRNA DIMETHYLALLYLTRANSFERASE"/>
    <property type="match status" value="1"/>
</dbReference>
<dbReference type="Gene3D" id="3.40.50.300">
    <property type="entry name" value="P-loop containing nucleotide triphosphate hydrolases"/>
    <property type="match status" value="1"/>
</dbReference>
<evidence type="ECO:0000256" key="11">
    <source>
        <dbReference type="RuleBase" id="RU003783"/>
    </source>
</evidence>
<evidence type="ECO:0000256" key="12">
    <source>
        <dbReference type="RuleBase" id="RU003784"/>
    </source>
</evidence>
<dbReference type="InterPro" id="IPR039657">
    <property type="entry name" value="Dimethylallyltransferase"/>
</dbReference>
<feature type="site" description="Interaction with substrate tRNA" evidence="10">
    <location>
        <position position="125"/>
    </location>
</feature>
<dbReference type="InterPro" id="IPR027417">
    <property type="entry name" value="P-loop_NTPase"/>
</dbReference>
<evidence type="ECO:0000256" key="2">
    <source>
        <dbReference type="ARBA" id="ARBA00003213"/>
    </source>
</evidence>
<evidence type="ECO:0000256" key="1">
    <source>
        <dbReference type="ARBA" id="ARBA00001946"/>
    </source>
</evidence>
<dbReference type="HAMAP" id="MF_00185">
    <property type="entry name" value="IPP_trans"/>
    <property type="match status" value="1"/>
</dbReference>
<comment type="caution">
    <text evidence="10">Lacks conserved residue(s) required for the propagation of feature annotation.</text>
</comment>
<dbReference type="Pfam" id="PF01715">
    <property type="entry name" value="IPPT"/>
    <property type="match status" value="1"/>
</dbReference>
<dbReference type="EMBL" id="PDYG01000006">
    <property type="protein sequence ID" value="PHU38572.1"/>
    <property type="molecule type" value="Genomic_DNA"/>
</dbReference>
<evidence type="ECO:0000256" key="13">
    <source>
        <dbReference type="RuleBase" id="RU003785"/>
    </source>
</evidence>
<organism evidence="14 15">
    <name type="scientific">Agathobacter ruminis</name>
    <dbReference type="NCBI Taxonomy" id="1712665"/>
    <lineage>
        <taxon>Bacteria</taxon>
        <taxon>Bacillati</taxon>
        <taxon>Bacillota</taxon>
        <taxon>Clostridia</taxon>
        <taxon>Lachnospirales</taxon>
        <taxon>Lachnospiraceae</taxon>
        <taxon>Agathobacter</taxon>
    </lineage>
</organism>
<accession>A0A2G3E5L1</accession>
<comment type="caution">
    <text evidence="14">The sequence shown here is derived from an EMBL/GenBank/DDBJ whole genome shotgun (WGS) entry which is preliminary data.</text>
</comment>
<feature type="site" description="Interaction with substrate tRNA" evidence="10">
    <location>
        <position position="102"/>
    </location>
</feature>
<evidence type="ECO:0000256" key="4">
    <source>
        <dbReference type="ARBA" id="ARBA00022679"/>
    </source>
</evidence>
<evidence type="ECO:0000256" key="10">
    <source>
        <dbReference type="HAMAP-Rule" id="MF_00185"/>
    </source>
</evidence>
<evidence type="ECO:0000256" key="8">
    <source>
        <dbReference type="ARBA" id="ARBA00022842"/>
    </source>
</evidence>
<dbReference type="SUPFAM" id="SSF52540">
    <property type="entry name" value="P-loop containing nucleoside triphosphate hydrolases"/>
    <property type="match status" value="1"/>
</dbReference>
<keyword evidence="7 10" id="KW-0067">ATP-binding</keyword>
<keyword evidence="8 10" id="KW-0460">Magnesium</keyword>
<evidence type="ECO:0000313" key="15">
    <source>
        <dbReference type="Proteomes" id="UP000224563"/>
    </source>
</evidence>
<proteinExistence type="inferred from homology"/>
<comment type="subunit">
    <text evidence="10">Monomer.</text>
</comment>
<keyword evidence="15" id="KW-1185">Reference proteome</keyword>
<feature type="binding site" evidence="10">
    <location>
        <begin position="11"/>
        <end position="18"/>
    </location>
    <ligand>
        <name>ATP</name>
        <dbReference type="ChEBI" id="CHEBI:30616"/>
    </ligand>
</feature>
<dbReference type="GO" id="GO:0005524">
    <property type="term" value="F:ATP binding"/>
    <property type="evidence" value="ECO:0007669"/>
    <property type="project" value="UniProtKB-UniRule"/>
</dbReference>
<feature type="region of interest" description="Interaction with substrate tRNA" evidence="10">
    <location>
        <begin position="36"/>
        <end position="39"/>
    </location>
</feature>
<dbReference type="Gene3D" id="1.10.20.140">
    <property type="match status" value="1"/>
</dbReference>
<evidence type="ECO:0000313" key="14">
    <source>
        <dbReference type="EMBL" id="PHU38572.1"/>
    </source>
</evidence>
<gene>
    <name evidence="10" type="primary">miaA</name>
    <name evidence="14" type="ORF">CSX02_02285</name>
</gene>
<keyword evidence="5 10" id="KW-0819">tRNA processing</keyword>
<evidence type="ECO:0000256" key="3">
    <source>
        <dbReference type="ARBA" id="ARBA00005842"/>
    </source>
</evidence>
<protein>
    <recommendedName>
        <fullName evidence="10">tRNA dimethylallyltransferase</fullName>
        <ecNumber evidence="10">2.5.1.75</ecNumber>
    </recommendedName>
    <alternativeName>
        <fullName evidence="10">Dimethylallyl diphosphate:tRNA dimethylallyltransferase</fullName>
        <shortName evidence="10">DMAPP:tRNA dimethylallyltransferase</shortName>
        <shortName evidence="10">DMATase</shortName>
    </alternativeName>
    <alternativeName>
        <fullName evidence="10">Isopentenyl-diphosphate:tRNA isopentenyltransferase</fullName>
        <shortName evidence="10">IPP transferase</shortName>
        <shortName evidence="10">IPPT</shortName>
        <shortName evidence="10">IPTase</shortName>
    </alternativeName>
</protein>
<evidence type="ECO:0000256" key="6">
    <source>
        <dbReference type="ARBA" id="ARBA00022741"/>
    </source>
</evidence>
<comment type="catalytic activity">
    <reaction evidence="9 10 11">
        <text>adenosine(37) in tRNA + dimethylallyl diphosphate = N(6)-dimethylallyladenosine(37) in tRNA + diphosphate</text>
        <dbReference type="Rhea" id="RHEA:26482"/>
        <dbReference type="Rhea" id="RHEA-COMP:10162"/>
        <dbReference type="Rhea" id="RHEA-COMP:10375"/>
        <dbReference type="ChEBI" id="CHEBI:33019"/>
        <dbReference type="ChEBI" id="CHEBI:57623"/>
        <dbReference type="ChEBI" id="CHEBI:74411"/>
        <dbReference type="ChEBI" id="CHEBI:74415"/>
        <dbReference type="EC" id="2.5.1.75"/>
    </reaction>
</comment>
<dbReference type="NCBIfam" id="TIGR00174">
    <property type="entry name" value="miaA"/>
    <property type="match status" value="1"/>
</dbReference>
<feature type="binding site" evidence="10">
    <location>
        <begin position="13"/>
        <end position="18"/>
    </location>
    <ligand>
        <name>substrate</name>
    </ligand>
</feature>
<reference evidence="14 15" key="1">
    <citation type="submission" date="2017-10" db="EMBL/GenBank/DDBJ databases">
        <title>Resolving the taxonomy of Roseburia spp., Eubacterium rectale and Agathobacter spp. through phylogenomic analysis.</title>
        <authorList>
            <person name="Sheridan P.O."/>
            <person name="Walker A.W."/>
            <person name="Duncan S.H."/>
            <person name="Scott K.P."/>
            <person name="Toole P.W.O."/>
            <person name="Luis P."/>
            <person name="Flint H.J."/>
        </authorList>
    </citation>
    <scope>NUCLEOTIDE SEQUENCE [LARGE SCALE GENOMIC DNA]</scope>
    <source>
        <strain evidence="14 15">JK623</strain>
    </source>
</reference>
<dbReference type="PANTHER" id="PTHR11088:SF60">
    <property type="entry name" value="TRNA DIMETHYLALLYLTRANSFERASE"/>
    <property type="match status" value="1"/>
</dbReference>
<evidence type="ECO:0000256" key="9">
    <source>
        <dbReference type="ARBA" id="ARBA00049563"/>
    </source>
</evidence>